<sequence>MRMIHILLRPVIAQTKQGRRQFRTLNQKDGIVFRTFASPLLPSFFRSCHAPTRDYGRHLHFLSLFLSLFIRPQCVCVLPRCAKGNQTPIALSRAKVCPKHTSNEV</sequence>
<name>A0A2V1DX23_9PLEO</name>
<dbReference type="Proteomes" id="UP000244855">
    <property type="component" value="Unassembled WGS sequence"/>
</dbReference>
<organism evidence="1 2">
    <name type="scientific">Periconia macrospinosa</name>
    <dbReference type="NCBI Taxonomy" id="97972"/>
    <lineage>
        <taxon>Eukaryota</taxon>
        <taxon>Fungi</taxon>
        <taxon>Dikarya</taxon>
        <taxon>Ascomycota</taxon>
        <taxon>Pezizomycotina</taxon>
        <taxon>Dothideomycetes</taxon>
        <taxon>Pleosporomycetidae</taxon>
        <taxon>Pleosporales</taxon>
        <taxon>Massarineae</taxon>
        <taxon>Periconiaceae</taxon>
        <taxon>Periconia</taxon>
    </lineage>
</organism>
<protein>
    <submittedName>
        <fullName evidence="1">Uncharacterized protein</fullName>
    </submittedName>
</protein>
<evidence type="ECO:0000313" key="1">
    <source>
        <dbReference type="EMBL" id="PVI01805.1"/>
    </source>
</evidence>
<accession>A0A2V1DX23</accession>
<reference evidence="1 2" key="1">
    <citation type="journal article" date="2018" name="Sci. Rep.">
        <title>Comparative genomics provides insights into the lifestyle and reveals functional heterogeneity of dark septate endophytic fungi.</title>
        <authorList>
            <person name="Knapp D.G."/>
            <person name="Nemeth J.B."/>
            <person name="Barry K."/>
            <person name="Hainaut M."/>
            <person name="Henrissat B."/>
            <person name="Johnson J."/>
            <person name="Kuo A."/>
            <person name="Lim J.H.P."/>
            <person name="Lipzen A."/>
            <person name="Nolan M."/>
            <person name="Ohm R.A."/>
            <person name="Tamas L."/>
            <person name="Grigoriev I.V."/>
            <person name="Spatafora J.W."/>
            <person name="Nagy L.G."/>
            <person name="Kovacs G.M."/>
        </authorList>
    </citation>
    <scope>NUCLEOTIDE SEQUENCE [LARGE SCALE GENOMIC DNA]</scope>
    <source>
        <strain evidence="1 2">DSE2036</strain>
    </source>
</reference>
<proteinExistence type="predicted"/>
<evidence type="ECO:0000313" key="2">
    <source>
        <dbReference type="Proteomes" id="UP000244855"/>
    </source>
</evidence>
<dbReference type="EMBL" id="KZ805352">
    <property type="protein sequence ID" value="PVI01805.1"/>
    <property type="molecule type" value="Genomic_DNA"/>
</dbReference>
<dbReference type="AlphaFoldDB" id="A0A2V1DX23"/>
<keyword evidence="2" id="KW-1185">Reference proteome</keyword>
<gene>
    <name evidence="1" type="ORF">DM02DRAFT_335697</name>
</gene>